<protein>
    <recommendedName>
        <fullName evidence="1">N-acetyltransferase domain-containing protein</fullName>
    </recommendedName>
</protein>
<gene>
    <name evidence="2" type="ORF">VMF7928_02790</name>
</gene>
<dbReference type="InterPro" id="IPR000182">
    <property type="entry name" value="GNAT_dom"/>
</dbReference>
<dbReference type="SUPFAM" id="SSF55729">
    <property type="entry name" value="Acyl-CoA N-acyltransferases (Nat)"/>
    <property type="match status" value="1"/>
</dbReference>
<proteinExistence type="predicted"/>
<evidence type="ECO:0000313" key="2">
    <source>
        <dbReference type="EMBL" id="CAH0540345.1"/>
    </source>
</evidence>
<name>A0ABN8E625_9VIBR</name>
<reference evidence="2" key="1">
    <citation type="submission" date="2021-11" db="EMBL/GenBank/DDBJ databases">
        <authorList>
            <person name="Rodrigo-Torres L."/>
            <person name="Arahal R. D."/>
            <person name="Lucena T."/>
        </authorList>
    </citation>
    <scope>NUCLEOTIDE SEQUENCE</scope>
    <source>
        <strain evidence="2">CECT 7928</strain>
    </source>
</reference>
<keyword evidence="3" id="KW-1185">Reference proteome</keyword>
<dbReference type="Gene3D" id="3.40.630.30">
    <property type="match status" value="1"/>
</dbReference>
<organism evidence="2 3">
    <name type="scientific">Vibrio marisflavi CECT 7928</name>
    <dbReference type="NCBI Taxonomy" id="634439"/>
    <lineage>
        <taxon>Bacteria</taxon>
        <taxon>Pseudomonadati</taxon>
        <taxon>Pseudomonadota</taxon>
        <taxon>Gammaproteobacteria</taxon>
        <taxon>Vibrionales</taxon>
        <taxon>Vibrionaceae</taxon>
        <taxon>Vibrio</taxon>
    </lineage>
</organism>
<dbReference type="Pfam" id="PF13302">
    <property type="entry name" value="Acetyltransf_3"/>
    <property type="match status" value="1"/>
</dbReference>
<dbReference type="Proteomes" id="UP000838748">
    <property type="component" value="Unassembled WGS sequence"/>
</dbReference>
<dbReference type="PANTHER" id="PTHR39173">
    <property type="entry name" value="ACETYLTRANSFERASE"/>
    <property type="match status" value="1"/>
</dbReference>
<dbReference type="PROSITE" id="PS51186">
    <property type="entry name" value="GNAT"/>
    <property type="match status" value="1"/>
</dbReference>
<dbReference type="InterPro" id="IPR016181">
    <property type="entry name" value="Acyl_CoA_acyltransferase"/>
</dbReference>
<dbReference type="CDD" id="cd04301">
    <property type="entry name" value="NAT_SF"/>
    <property type="match status" value="1"/>
</dbReference>
<dbReference type="RefSeq" id="WP_354003819.1">
    <property type="nucleotide sequence ID" value="NZ_CAKLDM010000002.1"/>
</dbReference>
<accession>A0ABN8E625</accession>
<dbReference type="PANTHER" id="PTHR39173:SF1">
    <property type="entry name" value="ACETYLTRANSFERASE"/>
    <property type="match status" value="1"/>
</dbReference>
<dbReference type="EMBL" id="CAKLDM010000002">
    <property type="protein sequence ID" value="CAH0540345.1"/>
    <property type="molecule type" value="Genomic_DNA"/>
</dbReference>
<evidence type="ECO:0000313" key="3">
    <source>
        <dbReference type="Proteomes" id="UP000838748"/>
    </source>
</evidence>
<feature type="domain" description="N-acetyltransferase" evidence="1">
    <location>
        <begin position="36"/>
        <end position="177"/>
    </location>
</feature>
<comment type="caution">
    <text evidence="2">The sequence shown here is derived from an EMBL/GenBank/DDBJ whole genome shotgun (WGS) entry which is preliminary data.</text>
</comment>
<sequence length="178" mass="20300">MPTKLEGLTLVSPNLEYKNGFLSFYRDFVEHDPANADYYSAANRDFIGYVQGLLDESQSMNLKPNYVPCNHFWLIDSSGIVYGAIRVRHNLDSMFLQNEGGHIGYDIRPSSRKRGFGTYMLKLGLFEARNLGIDQVMITADEDNNASRKVIENNGGQFEKNVKCLEEDQVVARYWISL</sequence>
<evidence type="ECO:0000259" key="1">
    <source>
        <dbReference type="PROSITE" id="PS51186"/>
    </source>
</evidence>